<evidence type="ECO:0000256" key="3">
    <source>
        <dbReference type="ARBA" id="ARBA00023002"/>
    </source>
</evidence>
<feature type="binding site" description="in other chain" evidence="7">
    <location>
        <position position="107"/>
    </location>
    <ligand>
        <name>substrate</name>
        <note>ligand shared between dimeric partners</note>
    </ligand>
</feature>
<feature type="active site" description="Proton acceptor" evidence="6">
    <location>
        <position position="187"/>
    </location>
</feature>
<proteinExistence type="inferred from homology"/>
<evidence type="ECO:0000256" key="8">
    <source>
        <dbReference type="PIRSR" id="PIRSR000109-3"/>
    </source>
</evidence>
<feature type="active site" description="Proton donor" evidence="6">
    <location>
        <position position="194"/>
    </location>
</feature>
<feature type="domain" description="6-phosphogluconate dehydrogenase C-terminal" evidence="10">
    <location>
        <begin position="183"/>
        <end position="478"/>
    </location>
</feature>
<keyword evidence="3 5" id="KW-0560">Oxidoreductase</keyword>
<comment type="caution">
    <text evidence="11">The sequence shown here is derived from an EMBL/GenBank/DDBJ whole genome shotgun (WGS) entry which is preliminary data.</text>
</comment>
<accession>A0A0B2BJF7</accession>
<dbReference type="GO" id="GO:0050661">
    <property type="term" value="F:NADP binding"/>
    <property type="evidence" value="ECO:0007669"/>
    <property type="project" value="InterPro"/>
</dbReference>
<dbReference type="InterPro" id="IPR006183">
    <property type="entry name" value="Pgluconate_DH"/>
</dbReference>
<feature type="binding site" evidence="7">
    <location>
        <position position="456"/>
    </location>
    <ligand>
        <name>substrate</name>
        <note>ligand shared between dimeric partners</note>
    </ligand>
</feature>
<dbReference type="InterPro" id="IPR008927">
    <property type="entry name" value="6-PGluconate_DH-like_C_sf"/>
</dbReference>
<dbReference type="SUPFAM" id="SSF51735">
    <property type="entry name" value="NAD(P)-binding Rossmann-fold domains"/>
    <property type="match status" value="1"/>
</dbReference>
<keyword evidence="4 9" id="KW-0311">Gluconate utilization</keyword>
<dbReference type="InterPro" id="IPR013328">
    <property type="entry name" value="6PGD_dom2"/>
</dbReference>
<name>A0A0B2BJF7_9ACTN</name>
<comment type="similarity">
    <text evidence="1 5 9">Belongs to the 6-phosphogluconate dehydrogenase family.</text>
</comment>
<comment type="pathway">
    <text evidence="5 9">Carbohydrate degradation; pentose phosphate pathway; D-ribulose 5-phosphate from D-glucose 6-phosphate (oxidative stage): step 3/3.</text>
</comment>
<dbReference type="PRINTS" id="PR00076">
    <property type="entry name" value="6PGDHDRGNASE"/>
</dbReference>
<evidence type="ECO:0000256" key="5">
    <source>
        <dbReference type="PIRNR" id="PIRNR000109"/>
    </source>
</evidence>
<sequence>MDDTQATARIGVTGLAVMGRNLARNLARHGWSVALHNRTYERTRSLVDEHGDEGTFVPSESMADFVASIERPRSVIVMVKAGEPTDAVIDELVPLLDEGDVIVDCGNAHFLDTRRREAALREHGLHFVGSGVSGGEEGALHGPSIMPGGSDHAYETLGPMFESIAAEVDGTPCCTHVGADGAGHFVKMVHNGIEYADMQLIAEAYDLLRHGTGADPARIAEIFSDWNGGELESYLIEITADVLGHTDAETGRPFVDVVLDQAEQKGTGRWTVQNALELGVPVTAIAEATFARSLSGHADQREAVRAAYAQVDPAVDSAPLAGEEADRFVEDVRRALYASKVLAYAQGFDQIRAGSDEYGWGIDLGSMATIWRGGCIIRARFLDRIREAYDSDPDLTSLLVAPFFRDAVADGLPSWRRVVATAARLGVPAPAFSTSLASFDALRAERLPAALIQGLRDDFGAHTYRRVDKPGTFHTLWAGDRSEESRD</sequence>
<dbReference type="InterPro" id="IPR006113">
    <property type="entry name" value="6PGDH_Gnd/GntZ"/>
</dbReference>
<dbReference type="SMART" id="SM01350">
    <property type="entry name" value="6PGD"/>
    <property type="match status" value="1"/>
</dbReference>
<comment type="catalytic activity">
    <reaction evidence="5 9">
        <text>6-phospho-D-gluconate + NADP(+) = D-ribulose 5-phosphate + CO2 + NADPH</text>
        <dbReference type="Rhea" id="RHEA:10116"/>
        <dbReference type="ChEBI" id="CHEBI:16526"/>
        <dbReference type="ChEBI" id="CHEBI:57783"/>
        <dbReference type="ChEBI" id="CHEBI:58121"/>
        <dbReference type="ChEBI" id="CHEBI:58349"/>
        <dbReference type="ChEBI" id="CHEBI:58759"/>
        <dbReference type="EC" id="1.1.1.44"/>
    </reaction>
</comment>
<feature type="binding site" evidence="8">
    <location>
        <begin position="14"/>
        <end position="19"/>
    </location>
    <ligand>
        <name>NADP(+)</name>
        <dbReference type="ChEBI" id="CHEBI:58349"/>
    </ligand>
</feature>
<evidence type="ECO:0000259" key="10">
    <source>
        <dbReference type="SMART" id="SM01350"/>
    </source>
</evidence>
<dbReference type="GO" id="GO:0006098">
    <property type="term" value="P:pentose-phosphate shunt"/>
    <property type="evidence" value="ECO:0007669"/>
    <property type="project" value="UniProtKB-UniPathway"/>
</dbReference>
<dbReference type="InterPro" id="IPR006115">
    <property type="entry name" value="6PGDH_NADP-bd"/>
</dbReference>
<organism evidence="11 12">
    <name type="scientific">Mumia flava</name>
    <dbReference type="NCBI Taxonomy" id="1348852"/>
    <lineage>
        <taxon>Bacteria</taxon>
        <taxon>Bacillati</taxon>
        <taxon>Actinomycetota</taxon>
        <taxon>Actinomycetes</taxon>
        <taxon>Propionibacteriales</taxon>
        <taxon>Nocardioidaceae</taxon>
        <taxon>Mumia</taxon>
    </lineage>
</organism>
<feature type="binding site" description="in other chain" evidence="7">
    <location>
        <position position="195"/>
    </location>
    <ligand>
        <name>substrate</name>
        <note>ligand shared between dimeric partners</note>
    </ligand>
</feature>
<evidence type="ECO:0000313" key="11">
    <source>
        <dbReference type="EMBL" id="PJJ56514.1"/>
    </source>
</evidence>
<feature type="binding site" description="in other chain" evidence="7">
    <location>
        <position position="265"/>
    </location>
    <ligand>
        <name>substrate</name>
        <note>ligand shared between dimeric partners</note>
    </ligand>
</feature>
<dbReference type="EMBL" id="PGEZ01000001">
    <property type="protein sequence ID" value="PJJ56514.1"/>
    <property type="molecule type" value="Genomic_DNA"/>
</dbReference>
<feature type="binding site" evidence="7">
    <location>
        <position position="462"/>
    </location>
    <ligand>
        <name>substrate</name>
        <note>ligand shared between dimeric partners</note>
    </ligand>
</feature>
<dbReference type="FunFam" id="1.10.1040.10:FF:000002">
    <property type="entry name" value="6-phosphogluconate dehydrogenase, decarboxylating"/>
    <property type="match status" value="1"/>
</dbReference>
<dbReference type="NCBIfam" id="NF006765">
    <property type="entry name" value="PRK09287.1"/>
    <property type="match status" value="1"/>
</dbReference>
<dbReference type="InterPro" id="IPR006184">
    <property type="entry name" value="6PGdom_BS"/>
</dbReference>
<feature type="binding site" evidence="8">
    <location>
        <position position="107"/>
    </location>
    <ligand>
        <name>NADP(+)</name>
        <dbReference type="ChEBI" id="CHEBI:58349"/>
    </ligand>
</feature>
<dbReference type="GO" id="GO:0019521">
    <property type="term" value="P:D-gluconate metabolic process"/>
    <property type="evidence" value="ECO:0007669"/>
    <property type="project" value="UniProtKB-KW"/>
</dbReference>
<dbReference type="Pfam" id="PF03446">
    <property type="entry name" value="NAD_binding_2"/>
    <property type="match status" value="1"/>
</dbReference>
<dbReference type="RefSeq" id="WP_039345599.1">
    <property type="nucleotide sequence ID" value="NZ_PGEZ01000001.1"/>
</dbReference>
<dbReference type="InterPro" id="IPR006114">
    <property type="entry name" value="6PGDH_C"/>
</dbReference>
<evidence type="ECO:0000256" key="1">
    <source>
        <dbReference type="ARBA" id="ARBA00008419"/>
    </source>
</evidence>
<dbReference type="SUPFAM" id="SSF48179">
    <property type="entry name" value="6-phosphogluconate dehydrogenase C-terminal domain-like"/>
    <property type="match status" value="1"/>
</dbReference>
<dbReference type="Gene3D" id="1.20.5.320">
    <property type="entry name" value="6-Phosphogluconate Dehydrogenase, domain 3"/>
    <property type="match status" value="1"/>
</dbReference>
<dbReference type="PANTHER" id="PTHR11811">
    <property type="entry name" value="6-PHOSPHOGLUCONATE DEHYDROGENASE"/>
    <property type="match status" value="1"/>
</dbReference>
<evidence type="ECO:0000256" key="4">
    <source>
        <dbReference type="ARBA" id="ARBA00023064"/>
    </source>
</evidence>
<reference evidence="11 12" key="1">
    <citation type="submission" date="2017-11" db="EMBL/GenBank/DDBJ databases">
        <title>Genomic Encyclopedia of Archaeal and Bacterial Type Strains, Phase II (KMG-II): From Individual Species to Whole Genera.</title>
        <authorList>
            <person name="Goeker M."/>
        </authorList>
    </citation>
    <scope>NUCLEOTIDE SEQUENCE [LARGE SCALE GENOMIC DNA]</scope>
    <source>
        <strain evidence="11 12">DSM 27763</strain>
    </source>
</reference>
<protein>
    <recommendedName>
        <fullName evidence="5 9">6-phosphogluconate dehydrogenase, decarboxylating</fullName>
        <ecNumber evidence="5 9">1.1.1.44</ecNumber>
    </recommendedName>
</protein>
<dbReference type="Gene3D" id="1.10.1040.10">
    <property type="entry name" value="N-(1-d-carboxylethyl)-l-norvaline Dehydrogenase, domain 2"/>
    <property type="match status" value="1"/>
</dbReference>
<dbReference type="Proteomes" id="UP000230842">
    <property type="component" value="Unassembled WGS sequence"/>
</dbReference>
<dbReference type="NCBIfam" id="TIGR00873">
    <property type="entry name" value="gnd"/>
    <property type="match status" value="1"/>
</dbReference>
<gene>
    <name evidence="11" type="ORF">CLV56_0723</name>
</gene>
<dbReference type="UniPathway" id="UPA00115">
    <property type="reaction ID" value="UER00410"/>
</dbReference>
<evidence type="ECO:0000313" key="12">
    <source>
        <dbReference type="Proteomes" id="UP000230842"/>
    </source>
</evidence>
<keyword evidence="5 9" id="KW-0521">NADP</keyword>
<dbReference type="PROSITE" id="PS00461">
    <property type="entry name" value="6PGD"/>
    <property type="match status" value="1"/>
</dbReference>
<keyword evidence="12" id="KW-1185">Reference proteome</keyword>
<dbReference type="GO" id="GO:0004616">
    <property type="term" value="F:phosphogluconate dehydrogenase (decarboxylating) activity"/>
    <property type="evidence" value="ECO:0007669"/>
    <property type="project" value="UniProtKB-EC"/>
</dbReference>
<dbReference type="Gene3D" id="3.40.50.720">
    <property type="entry name" value="NAD(P)-binding Rossmann-like Domain"/>
    <property type="match status" value="1"/>
</dbReference>
<dbReference type="InterPro" id="IPR036291">
    <property type="entry name" value="NAD(P)-bd_dom_sf"/>
</dbReference>
<dbReference type="OrthoDB" id="9804542at2"/>
<keyword evidence="5 9" id="KW-0570">Pentose shunt</keyword>
<dbReference type="Pfam" id="PF00393">
    <property type="entry name" value="6PGD"/>
    <property type="match status" value="1"/>
</dbReference>
<evidence type="ECO:0000256" key="9">
    <source>
        <dbReference type="RuleBase" id="RU000485"/>
    </source>
</evidence>
<dbReference type="PIRSF" id="PIRSF000109">
    <property type="entry name" value="6PGD"/>
    <property type="match status" value="1"/>
</dbReference>
<comment type="function">
    <text evidence="5">Catalyzes the oxidative decarboxylation of 6-phosphogluconate to ribulose 5-phosphate and CO(2), with concomitant reduction of NADP to NADPH.</text>
</comment>
<dbReference type="FunFam" id="3.40.50.720:FF:000007">
    <property type="entry name" value="6-phosphogluconate dehydrogenase, decarboxylating"/>
    <property type="match status" value="1"/>
</dbReference>
<feature type="binding site" description="in other chain" evidence="7">
    <location>
        <begin position="190"/>
        <end position="191"/>
    </location>
    <ligand>
        <name>substrate</name>
        <note>ligand shared between dimeric partners</note>
    </ligand>
</feature>
<feature type="binding site" description="in other chain" evidence="7">
    <location>
        <position position="292"/>
    </location>
    <ligand>
        <name>substrate</name>
        <note>ligand shared between dimeric partners</note>
    </ligand>
</feature>
<feature type="binding site" evidence="8">
    <location>
        <begin position="79"/>
        <end position="81"/>
    </location>
    <ligand>
        <name>NADP(+)</name>
        <dbReference type="ChEBI" id="CHEBI:58349"/>
    </ligand>
</feature>
<feature type="binding site" evidence="8">
    <location>
        <begin position="37"/>
        <end position="39"/>
    </location>
    <ligand>
        <name>NADP(+)</name>
        <dbReference type="ChEBI" id="CHEBI:58349"/>
    </ligand>
</feature>
<evidence type="ECO:0000256" key="2">
    <source>
        <dbReference type="ARBA" id="ARBA00011738"/>
    </source>
</evidence>
<evidence type="ECO:0000256" key="6">
    <source>
        <dbReference type="PIRSR" id="PIRSR000109-1"/>
    </source>
</evidence>
<comment type="subunit">
    <text evidence="2 5">Homodimer.</text>
</comment>
<evidence type="ECO:0000256" key="7">
    <source>
        <dbReference type="PIRSR" id="PIRSR000109-2"/>
    </source>
</evidence>
<dbReference type="AlphaFoldDB" id="A0A0B2BJF7"/>
<dbReference type="EC" id="1.1.1.44" evidence="5 9"/>
<feature type="binding site" description="in other chain" evidence="7">
    <location>
        <begin position="133"/>
        <end position="135"/>
    </location>
    <ligand>
        <name>substrate</name>
        <note>ligand shared between dimeric partners</note>
    </ligand>
</feature>